<feature type="domain" description="HTH iclR-type" evidence="2">
    <location>
        <begin position="19"/>
        <end position="62"/>
    </location>
</feature>
<dbReference type="RefSeq" id="WP_203783043.1">
    <property type="nucleotide sequence ID" value="NZ_BONB01000001.1"/>
</dbReference>
<keyword evidence="4" id="KW-1185">Reference proteome</keyword>
<dbReference type="Gene3D" id="3.30.420.40">
    <property type="match status" value="3"/>
</dbReference>
<dbReference type="EMBL" id="QUMQ01000001">
    <property type="protein sequence ID" value="REF94675.1"/>
    <property type="molecule type" value="Genomic_DNA"/>
</dbReference>
<dbReference type="InterPro" id="IPR036390">
    <property type="entry name" value="WH_DNA-bd_sf"/>
</dbReference>
<dbReference type="Pfam" id="PF09339">
    <property type="entry name" value="HTH_IclR"/>
    <property type="match status" value="1"/>
</dbReference>
<dbReference type="PANTHER" id="PTHR18964:SF149">
    <property type="entry name" value="BIFUNCTIONAL UDP-N-ACETYLGLUCOSAMINE 2-EPIMERASE_N-ACETYLMANNOSAMINE KINASE"/>
    <property type="match status" value="1"/>
</dbReference>
<organism evidence="3 4">
    <name type="scientific">Asanoa ferruginea</name>
    <dbReference type="NCBI Taxonomy" id="53367"/>
    <lineage>
        <taxon>Bacteria</taxon>
        <taxon>Bacillati</taxon>
        <taxon>Actinomycetota</taxon>
        <taxon>Actinomycetes</taxon>
        <taxon>Micromonosporales</taxon>
        <taxon>Micromonosporaceae</taxon>
        <taxon>Asanoa</taxon>
    </lineage>
</organism>
<dbReference type="GO" id="GO:0003677">
    <property type="term" value="F:DNA binding"/>
    <property type="evidence" value="ECO:0007669"/>
    <property type="project" value="InterPro"/>
</dbReference>
<evidence type="ECO:0000259" key="2">
    <source>
        <dbReference type="Pfam" id="PF09339"/>
    </source>
</evidence>
<protein>
    <submittedName>
        <fullName evidence="3">Putative NBD/HSP70 family sugar kinase</fullName>
    </submittedName>
</protein>
<evidence type="ECO:0000313" key="4">
    <source>
        <dbReference type="Proteomes" id="UP000256913"/>
    </source>
</evidence>
<dbReference type="InterPro" id="IPR000600">
    <property type="entry name" value="ROK"/>
</dbReference>
<dbReference type="Gene3D" id="1.10.10.10">
    <property type="entry name" value="Winged helix-like DNA-binding domain superfamily/Winged helix DNA-binding domain"/>
    <property type="match status" value="1"/>
</dbReference>
<comment type="similarity">
    <text evidence="1">Belongs to the ROK (NagC/XylR) family.</text>
</comment>
<sequence length="389" mass="40605">MTELATTGADLSRLRELNSLSIVRALRDHPPSTVTELSQRTGLSRPAVDVIAQGLVTDGWARVLEPGASSAVGRPARRYQFRAGAGHVLGIDVGAHKILALLADLDGNIVHTVRHSVAPDAGPEARLAELDSVIDACVAEAGKAPSDIWAVTIAVTGAVDAAGQTSFFTPLPGWKSVNLASHLGVRFACPVLVENDCKLAALAERWKGAASDADDIVYLLAGMRNGAGLIIDGVLRRGYGGAAGEIGALKQVRWLNAPEHLQNCPGVPSSVGPDDAAAWVFNAARDGNRAARGAVNRYVKDLAVGAAALVLTLDPQVVIFGGGFSRSADLVLEPLRTELERLCLRMPEVRASTLGADSVALGALKLSLNEVDARLFSAGLSAPVAPRRQ</sequence>
<reference evidence="3 4" key="1">
    <citation type="submission" date="2018-08" db="EMBL/GenBank/DDBJ databases">
        <title>Sequencing the genomes of 1000 actinobacteria strains.</title>
        <authorList>
            <person name="Klenk H.-P."/>
        </authorList>
    </citation>
    <scope>NUCLEOTIDE SEQUENCE [LARGE SCALE GENOMIC DNA]</scope>
    <source>
        <strain evidence="3 4">DSM 44099</strain>
    </source>
</reference>
<dbReference type="Pfam" id="PF00480">
    <property type="entry name" value="ROK"/>
    <property type="match status" value="2"/>
</dbReference>
<evidence type="ECO:0000313" key="3">
    <source>
        <dbReference type="EMBL" id="REF94675.1"/>
    </source>
</evidence>
<name>A0A3D9ZBK6_9ACTN</name>
<dbReference type="AlphaFoldDB" id="A0A3D9ZBK6"/>
<dbReference type="PANTHER" id="PTHR18964">
    <property type="entry name" value="ROK (REPRESSOR, ORF, KINASE) FAMILY"/>
    <property type="match status" value="1"/>
</dbReference>
<dbReference type="Proteomes" id="UP000256913">
    <property type="component" value="Unassembled WGS sequence"/>
</dbReference>
<dbReference type="GO" id="GO:0016301">
    <property type="term" value="F:kinase activity"/>
    <property type="evidence" value="ECO:0007669"/>
    <property type="project" value="UniProtKB-KW"/>
</dbReference>
<accession>A0A3D9ZBK6</accession>
<evidence type="ECO:0000256" key="1">
    <source>
        <dbReference type="ARBA" id="ARBA00006479"/>
    </source>
</evidence>
<dbReference type="GO" id="GO:0006355">
    <property type="term" value="P:regulation of DNA-templated transcription"/>
    <property type="evidence" value="ECO:0007669"/>
    <property type="project" value="InterPro"/>
</dbReference>
<gene>
    <name evidence="3" type="ORF">DFJ67_0616</name>
</gene>
<keyword evidence="3" id="KW-0808">Transferase</keyword>
<dbReference type="InterPro" id="IPR043129">
    <property type="entry name" value="ATPase_NBD"/>
</dbReference>
<dbReference type="InterPro" id="IPR036388">
    <property type="entry name" value="WH-like_DNA-bd_sf"/>
</dbReference>
<dbReference type="CDD" id="cd23763">
    <property type="entry name" value="ASKHA_ATPase_ROK"/>
    <property type="match status" value="1"/>
</dbReference>
<dbReference type="SUPFAM" id="SSF53067">
    <property type="entry name" value="Actin-like ATPase domain"/>
    <property type="match status" value="1"/>
</dbReference>
<proteinExistence type="inferred from homology"/>
<keyword evidence="3" id="KW-0418">Kinase</keyword>
<dbReference type="SUPFAM" id="SSF46785">
    <property type="entry name" value="Winged helix' DNA-binding domain"/>
    <property type="match status" value="1"/>
</dbReference>
<dbReference type="InterPro" id="IPR005471">
    <property type="entry name" value="Tscrpt_reg_IclR_N"/>
</dbReference>
<comment type="caution">
    <text evidence="3">The sequence shown here is derived from an EMBL/GenBank/DDBJ whole genome shotgun (WGS) entry which is preliminary data.</text>
</comment>